<gene>
    <name evidence="13" type="ORF">DI09_51p120</name>
</gene>
<comment type="catalytic activity">
    <reaction evidence="9">
        <text>tRNA(Leu) + L-leucine + ATP = L-leucyl-tRNA(Leu) + AMP + diphosphate</text>
        <dbReference type="Rhea" id="RHEA:11688"/>
        <dbReference type="Rhea" id="RHEA-COMP:9613"/>
        <dbReference type="Rhea" id="RHEA-COMP:9622"/>
        <dbReference type="ChEBI" id="CHEBI:30616"/>
        <dbReference type="ChEBI" id="CHEBI:33019"/>
        <dbReference type="ChEBI" id="CHEBI:57427"/>
        <dbReference type="ChEBI" id="CHEBI:78442"/>
        <dbReference type="ChEBI" id="CHEBI:78494"/>
        <dbReference type="ChEBI" id="CHEBI:456215"/>
        <dbReference type="EC" id="6.1.1.4"/>
    </reaction>
</comment>
<keyword evidence="7 10" id="KW-0030">Aminoacyl-tRNA synthetase</keyword>
<comment type="caution">
    <text evidence="13">The sequence shown here is derived from an EMBL/GenBank/DDBJ whole genome shotgun (WGS) entry which is preliminary data.</text>
</comment>
<dbReference type="RefSeq" id="XP_013237313.1">
    <property type="nucleotide sequence ID" value="XM_013381859.1"/>
</dbReference>
<dbReference type="Pfam" id="PF08264">
    <property type="entry name" value="Anticodon_1"/>
    <property type="match status" value="1"/>
</dbReference>
<dbReference type="InterPro" id="IPR009008">
    <property type="entry name" value="Val/Leu/Ile-tRNA-synth_edit"/>
</dbReference>
<dbReference type="Gene3D" id="1.10.730.10">
    <property type="entry name" value="Isoleucyl-tRNA Synthetase, Domain 1"/>
    <property type="match status" value="1"/>
</dbReference>
<comment type="similarity">
    <text evidence="1 10">Belongs to the class-I aminoacyl-tRNA synthetase family.</text>
</comment>
<feature type="domain" description="Methionyl/Valyl/Leucyl/Isoleucyl-tRNA synthetase anticodon-binding" evidence="11">
    <location>
        <begin position="657"/>
        <end position="759"/>
    </location>
</feature>
<sequence>MEAHGIACEEIPKFADPEYWLEYFPPRAIEDLKRFGIKVDWRRSFITTDKNPYFDSFVRWQFNLLKQQDLVRFGKRYTIVSPKDMQPCQDHDRASGEGVNPQEYTAVLFRVVPDVKSDPLFALISEPSQHGISNAQVYLIAATLRPETLYGLTNLWASADIQYVAFRHTAGWIGICTERALLNGSYQGWTPTMGSYHIICPILGSQLMGVKVESPIASSCTSPSSYDDLFVLPFLNLLPDKGTGIVASVPSDSPDDYAALWDLRQKPALRAKFGISDEMVLPFEPIGIIQTQGYSTPLLASELCATFNIRSQNDKEALAKAKALAYKDGFYSGIMLTGPYKGQTVADAKPLIKADILSSKKAISYCEPEGKVVARTGDECVVALMDQWYIAYGEPCWKEKVVALLGCMELFHEEARHQMDFIINWLGQWACARSFGLGSRLPWDTSFLVESLSDSTIYMAYYTVSHFLQNGSLDGSGGTIAASEMTGAVWSFLFNGSSAQSKSDIPKEVLASSQIPPDLLLKMKREFSFWYPMDLRVSGKDLLFNHLTFMLYAHCALFPKPCWPKGMRVNGHLLLNAAKMSKSTGNFMTLSDALDSFSADATRFALADAGDTLDDANFSVETANAAVLKLHTLLEWMESVVCSDLQRTDETALNVFDKIMLARMDDCVQRAYDAYDKMLYREALKWSFHELTNARDRYRELCSSGSTKCGLHTMVINRYIRIQAILMYPITSHFSEYILALIEGKEFLPERPRWPATFLPLQEVRELLSIDAYAIDVEYRLRIALGSMKKGENALTIIVAKEIPSWQKIIIELLESLHRKQADFPHKVWCEEDSAIISRMHAALKNSLPPLPKEISKKVVPWMVELKKRVESVGPSAFNRLLLFDEMQMLDVFLPHLRHALSLPALPIFTVEKLSANQGNAASPLEAFLMQKMTLAIPGEPAIVCYQAEKYSTEDLASRLQGTGLDEISANGHKC</sequence>
<dbReference type="PANTHER" id="PTHR45794">
    <property type="entry name" value="LEUCYL-TRNA SYNTHETASE"/>
    <property type="match status" value="1"/>
</dbReference>
<dbReference type="Gene3D" id="3.40.50.620">
    <property type="entry name" value="HUPs"/>
    <property type="match status" value="1"/>
</dbReference>
<dbReference type="EMBL" id="JMKJ01000466">
    <property type="protein sequence ID" value="KGG50886.1"/>
    <property type="molecule type" value="Genomic_DNA"/>
</dbReference>
<organism evidence="13 14">
    <name type="scientific">Mitosporidium daphniae</name>
    <dbReference type="NCBI Taxonomy" id="1485682"/>
    <lineage>
        <taxon>Eukaryota</taxon>
        <taxon>Fungi</taxon>
        <taxon>Fungi incertae sedis</taxon>
        <taxon>Microsporidia</taxon>
        <taxon>Mitosporidium</taxon>
    </lineage>
</organism>
<dbReference type="GO" id="GO:0002161">
    <property type="term" value="F:aminoacyl-tRNA deacylase activity"/>
    <property type="evidence" value="ECO:0007669"/>
    <property type="project" value="InterPro"/>
</dbReference>
<dbReference type="InterPro" id="IPR013155">
    <property type="entry name" value="M/V/L/I-tRNA-synth_anticd-bd"/>
</dbReference>
<feature type="domain" description="Methionyl/Leucyl tRNA synthetase" evidence="12">
    <location>
        <begin position="536"/>
        <end position="624"/>
    </location>
</feature>
<evidence type="ECO:0000259" key="12">
    <source>
        <dbReference type="Pfam" id="PF09334"/>
    </source>
</evidence>
<reference evidence="13 14" key="1">
    <citation type="submission" date="2014-04" db="EMBL/GenBank/DDBJ databases">
        <title>A new species of microsporidia sheds light on the evolution of extreme parasitism.</title>
        <authorList>
            <person name="Haag K.L."/>
            <person name="James T.Y."/>
            <person name="Larsson R."/>
            <person name="Schaer T.M."/>
            <person name="Refardt D."/>
            <person name="Pombert J.-F."/>
            <person name="Ebert D."/>
        </authorList>
    </citation>
    <scope>NUCLEOTIDE SEQUENCE [LARGE SCALE GENOMIC DNA]</scope>
    <source>
        <strain evidence="13 14">UGP3</strain>
        <tissue evidence="13">Spores</tissue>
    </source>
</reference>
<dbReference type="HOGENOM" id="CLU_004174_1_1_1"/>
<dbReference type="GO" id="GO:0006429">
    <property type="term" value="P:leucyl-tRNA aminoacylation"/>
    <property type="evidence" value="ECO:0007669"/>
    <property type="project" value="InterPro"/>
</dbReference>
<dbReference type="Pfam" id="PF09334">
    <property type="entry name" value="tRNA-synt_1g"/>
    <property type="match status" value="1"/>
</dbReference>
<dbReference type="InterPro" id="IPR015413">
    <property type="entry name" value="Methionyl/Leucyl_tRNA_Synth"/>
</dbReference>
<name>A0A098VT81_9MICR</name>
<evidence type="ECO:0000256" key="5">
    <source>
        <dbReference type="ARBA" id="ARBA00022840"/>
    </source>
</evidence>
<dbReference type="PANTHER" id="PTHR45794:SF1">
    <property type="entry name" value="LEUCINE--TRNA LIGASE, CYTOPLASMIC"/>
    <property type="match status" value="1"/>
</dbReference>
<protein>
    <recommendedName>
        <fullName evidence="2">leucine--tRNA ligase</fullName>
        <ecNumber evidence="2">6.1.1.4</ecNumber>
    </recommendedName>
    <alternativeName>
        <fullName evidence="8">Leucyl-tRNA synthetase</fullName>
    </alternativeName>
</protein>
<dbReference type="AlphaFoldDB" id="A0A098VT81"/>
<dbReference type="SUPFAM" id="SSF47323">
    <property type="entry name" value="Anticodon-binding domain of a subclass of class I aminoacyl-tRNA synthetases"/>
    <property type="match status" value="1"/>
</dbReference>
<keyword evidence="5 10" id="KW-0067">ATP-binding</keyword>
<dbReference type="EC" id="6.1.1.4" evidence="2"/>
<dbReference type="NCBIfam" id="TIGR00395">
    <property type="entry name" value="leuS_arch"/>
    <property type="match status" value="1"/>
</dbReference>
<evidence type="ECO:0000256" key="1">
    <source>
        <dbReference type="ARBA" id="ARBA00005594"/>
    </source>
</evidence>
<keyword evidence="4 10" id="KW-0547">Nucleotide-binding</keyword>
<evidence type="ECO:0000256" key="3">
    <source>
        <dbReference type="ARBA" id="ARBA00022598"/>
    </source>
</evidence>
<dbReference type="InterPro" id="IPR009080">
    <property type="entry name" value="tRNAsynth_Ia_anticodon-bd"/>
</dbReference>
<dbReference type="InterPro" id="IPR014729">
    <property type="entry name" value="Rossmann-like_a/b/a_fold"/>
</dbReference>
<keyword evidence="6 10" id="KW-0648">Protein biosynthesis</keyword>
<evidence type="ECO:0000259" key="11">
    <source>
        <dbReference type="Pfam" id="PF08264"/>
    </source>
</evidence>
<evidence type="ECO:0000256" key="4">
    <source>
        <dbReference type="ARBA" id="ARBA00022741"/>
    </source>
</evidence>
<dbReference type="Gene3D" id="3.90.740.10">
    <property type="entry name" value="Valyl/Leucyl/Isoleucyl-tRNA synthetase, editing domain"/>
    <property type="match status" value="1"/>
</dbReference>
<dbReference type="InterPro" id="IPR004493">
    <property type="entry name" value="Leu-tRNA-synth_Ia_arc/euk"/>
</dbReference>
<accession>A0A098VT81</accession>
<evidence type="ECO:0000256" key="9">
    <source>
        <dbReference type="ARBA" id="ARBA00047469"/>
    </source>
</evidence>
<dbReference type="GeneID" id="25260226"/>
<evidence type="ECO:0000256" key="8">
    <source>
        <dbReference type="ARBA" id="ARBA00030520"/>
    </source>
</evidence>
<dbReference type="SUPFAM" id="SSF52374">
    <property type="entry name" value="Nucleotidylyl transferase"/>
    <property type="match status" value="1"/>
</dbReference>
<dbReference type="GO" id="GO:0004823">
    <property type="term" value="F:leucine-tRNA ligase activity"/>
    <property type="evidence" value="ECO:0007669"/>
    <property type="project" value="UniProtKB-EC"/>
</dbReference>
<evidence type="ECO:0000313" key="13">
    <source>
        <dbReference type="EMBL" id="KGG50886.1"/>
    </source>
</evidence>
<evidence type="ECO:0000256" key="6">
    <source>
        <dbReference type="ARBA" id="ARBA00022917"/>
    </source>
</evidence>
<dbReference type="SUPFAM" id="SSF50677">
    <property type="entry name" value="ValRS/IleRS/LeuRS editing domain"/>
    <property type="match status" value="1"/>
</dbReference>
<evidence type="ECO:0000313" key="14">
    <source>
        <dbReference type="Proteomes" id="UP000029725"/>
    </source>
</evidence>
<evidence type="ECO:0000256" key="7">
    <source>
        <dbReference type="ARBA" id="ARBA00023146"/>
    </source>
</evidence>
<proteinExistence type="inferred from homology"/>
<dbReference type="GO" id="GO:0005524">
    <property type="term" value="F:ATP binding"/>
    <property type="evidence" value="ECO:0007669"/>
    <property type="project" value="UniProtKB-KW"/>
</dbReference>
<evidence type="ECO:0000256" key="10">
    <source>
        <dbReference type="RuleBase" id="RU363039"/>
    </source>
</evidence>
<dbReference type="OrthoDB" id="10249672at2759"/>
<evidence type="ECO:0000256" key="2">
    <source>
        <dbReference type="ARBA" id="ARBA00013164"/>
    </source>
</evidence>
<dbReference type="FunFam" id="3.90.740.10:FF:000001">
    <property type="entry name" value="Leucine--tRNA ligase, cytoplasmic"/>
    <property type="match status" value="1"/>
</dbReference>
<dbReference type="Proteomes" id="UP000029725">
    <property type="component" value="Unassembled WGS sequence"/>
</dbReference>
<keyword evidence="14" id="KW-1185">Reference proteome</keyword>
<keyword evidence="3 10" id="KW-0436">Ligase</keyword>
<dbReference type="VEuPathDB" id="MicrosporidiaDB:DI09_51p120"/>